<dbReference type="Pfam" id="PF03547">
    <property type="entry name" value="Mem_trans"/>
    <property type="match status" value="1"/>
</dbReference>
<keyword evidence="10" id="KW-1185">Reference proteome</keyword>
<dbReference type="PANTHER" id="PTHR36838:SF3">
    <property type="entry name" value="TRANSPORTER AUXIN EFFLUX CARRIER EC FAMILY"/>
    <property type="match status" value="1"/>
</dbReference>
<evidence type="ECO:0000313" key="10">
    <source>
        <dbReference type="Proteomes" id="UP001341135"/>
    </source>
</evidence>
<evidence type="ECO:0000313" key="9">
    <source>
        <dbReference type="EMBL" id="BES80507.1"/>
    </source>
</evidence>
<evidence type="ECO:0000256" key="1">
    <source>
        <dbReference type="ARBA" id="ARBA00004651"/>
    </source>
</evidence>
<dbReference type="PANTHER" id="PTHR36838">
    <property type="entry name" value="AUXIN EFFLUX CARRIER FAMILY PROTEIN"/>
    <property type="match status" value="1"/>
</dbReference>
<evidence type="ECO:0000256" key="7">
    <source>
        <dbReference type="ARBA" id="ARBA00023136"/>
    </source>
</evidence>
<dbReference type="InterPro" id="IPR038770">
    <property type="entry name" value="Na+/solute_symporter_sf"/>
</dbReference>
<dbReference type="InterPro" id="IPR004776">
    <property type="entry name" value="Mem_transp_PIN-like"/>
</dbReference>
<keyword evidence="5 8" id="KW-0812">Transmembrane</keyword>
<feature type="transmembrane region" description="Helical" evidence="8">
    <location>
        <begin position="225"/>
        <end position="245"/>
    </location>
</feature>
<evidence type="ECO:0000256" key="6">
    <source>
        <dbReference type="ARBA" id="ARBA00022989"/>
    </source>
</evidence>
<proteinExistence type="inferred from homology"/>
<comment type="subcellular location">
    <subcellularLocation>
        <location evidence="1">Cell membrane</location>
        <topology evidence="1">Multi-pass membrane protein</topology>
    </subcellularLocation>
</comment>
<gene>
    <name evidence="9" type="ORF">PABY_00740</name>
</gene>
<keyword evidence="7 8" id="KW-0472">Membrane</keyword>
<keyword evidence="3" id="KW-0813">Transport</keyword>
<keyword evidence="6 8" id="KW-1133">Transmembrane helix</keyword>
<dbReference type="Proteomes" id="UP001341135">
    <property type="component" value="Chromosome"/>
</dbReference>
<feature type="transmembrane region" description="Helical" evidence="8">
    <location>
        <begin position="193"/>
        <end position="213"/>
    </location>
</feature>
<dbReference type="Gene3D" id="1.20.1530.20">
    <property type="match status" value="1"/>
</dbReference>
<feature type="transmembrane region" description="Helical" evidence="8">
    <location>
        <begin position="61"/>
        <end position="82"/>
    </location>
</feature>
<evidence type="ECO:0000256" key="3">
    <source>
        <dbReference type="ARBA" id="ARBA00022448"/>
    </source>
</evidence>
<sequence>MSTALARLVAAVVLTALGALATRRWGQAPLASAVSRFLIAFSIPVLTWYTVAVSMPRYSQLAGVAAVGIAYMVAGFVLAYAASRRAAARLGWSCGRAAAVVLASVVQNSIFIPVPLALLMGRDVDHVMAYSLSYNLAVAVAVPFVAGSCGGSVGVGRIIARYPPFYGLLAGIAAAPLLAGHAVPPVVELARRIAAESTLLSFYLVGAGVAAAWPPRLGSGEAAVLAWRHLLSPLIHVLLAVPLGLEGWGLESVLLESVMPPATMNIVFARYYGLDERLVASSMAISTPIGLLEALALVSIA</sequence>
<feature type="transmembrane region" description="Helical" evidence="8">
    <location>
        <begin position="28"/>
        <end position="49"/>
    </location>
</feature>
<evidence type="ECO:0000256" key="8">
    <source>
        <dbReference type="SAM" id="Phobius"/>
    </source>
</evidence>
<feature type="transmembrane region" description="Helical" evidence="8">
    <location>
        <begin position="278"/>
        <end position="300"/>
    </location>
</feature>
<feature type="transmembrane region" description="Helical" evidence="8">
    <location>
        <begin position="132"/>
        <end position="159"/>
    </location>
</feature>
<dbReference type="EMBL" id="AP028907">
    <property type="protein sequence ID" value="BES80507.1"/>
    <property type="molecule type" value="Genomic_DNA"/>
</dbReference>
<comment type="similarity">
    <text evidence="2">Belongs to the auxin efflux carrier (TC 2.A.69) family.</text>
</comment>
<reference evidence="9 10" key="1">
    <citation type="submission" date="2023-09" db="EMBL/GenBank/DDBJ databases">
        <title>Pyrofollis japonicus gen. nov. sp. nov., a novel member of the family Pyrodictiaceae isolated from the Iheya North hydrothermal field.</title>
        <authorList>
            <person name="Miyazaki U."/>
            <person name="Sanari M."/>
            <person name="Tame A."/>
            <person name="Kitajima M."/>
            <person name="Okamoto A."/>
            <person name="Sawayama S."/>
            <person name="Miyazaki J."/>
            <person name="Takai K."/>
            <person name="Nakagawa S."/>
        </authorList>
    </citation>
    <scope>NUCLEOTIDE SEQUENCE [LARGE SCALE GENOMIC DNA]</scope>
    <source>
        <strain evidence="9 10">AV2</strain>
    </source>
</reference>
<dbReference type="GeneID" id="89288099"/>
<accession>A0ABN6ZJS5</accession>
<keyword evidence="4" id="KW-1003">Cell membrane</keyword>
<feature type="transmembrane region" description="Helical" evidence="8">
    <location>
        <begin position="97"/>
        <end position="120"/>
    </location>
</feature>
<evidence type="ECO:0000256" key="2">
    <source>
        <dbReference type="ARBA" id="ARBA00010145"/>
    </source>
</evidence>
<name>A0ABN6ZJS5_9CREN</name>
<dbReference type="RefSeq" id="WP_338250815.1">
    <property type="nucleotide sequence ID" value="NZ_AP028907.1"/>
</dbReference>
<evidence type="ECO:0000256" key="5">
    <source>
        <dbReference type="ARBA" id="ARBA00022692"/>
    </source>
</evidence>
<evidence type="ECO:0008006" key="11">
    <source>
        <dbReference type="Google" id="ProtNLM"/>
    </source>
</evidence>
<evidence type="ECO:0000256" key="4">
    <source>
        <dbReference type="ARBA" id="ARBA00022475"/>
    </source>
</evidence>
<protein>
    <recommendedName>
        <fullName evidence="11">Permease</fullName>
    </recommendedName>
</protein>
<organism evidence="9 10">
    <name type="scientific">Pyrodictium abyssi</name>
    <dbReference type="NCBI Taxonomy" id="54256"/>
    <lineage>
        <taxon>Archaea</taxon>
        <taxon>Thermoproteota</taxon>
        <taxon>Thermoprotei</taxon>
        <taxon>Desulfurococcales</taxon>
        <taxon>Pyrodictiaceae</taxon>
        <taxon>Pyrodictium</taxon>
    </lineage>
</organism>
<feature type="transmembrane region" description="Helical" evidence="8">
    <location>
        <begin position="165"/>
        <end position="186"/>
    </location>
</feature>